<dbReference type="GO" id="GO:0016020">
    <property type="term" value="C:membrane"/>
    <property type="evidence" value="ECO:0007669"/>
    <property type="project" value="InterPro"/>
</dbReference>
<feature type="transmembrane region" description="Helical" evidence="1">
    <location>
        <begin position="7"/>
        <end position="25"/>
    </location>
</feature>
<keyword evidence="1" id="KW-1133">Transmembrane helix</keyword>
<feature type="domain" description="Regulatory protein YycH-like" evidence="2">
    <location>
        <begin position="38"/>
        <end position="257"/>
    </location>
</feature>
<dbReference type="Pfam" id="PF09648">
    <property type="entry name" value="YycI"/>
    <property type="match status" value="1"/>
</dbReference>
<dbReference type="EMBL" id="AZDX01000034">
    <property type="protein sequence ID" value="KRL06022.1"/>
    <property type="molecule type" value="Genomic_DNA"/>
</dbReference>
<evidence type="ECO:0000256" key="1">
    <source>
        <dbReference type="SAM" id="Phobius"/>
    </source>
</evidence>
<comment type="caution">
    <text evidence="3">The sequence shown here is derived from an EMBL/GenBank/DDBJ whole genome shotgun (WGS) entry which is preliminary data.</text>
</comment>
<dbReference type="Gene3D" id="2.40.128.690">
    <property type="entry name" value="YycH protein, domain 3-like"/>
    <property type="match status" value="1"/>
</dbReference>
<name>A0A0R1MDI4_9LACO</name>
<dbReference type="Proteomes" id="UP000051448">
    <property type="component" value="Unassembled WGS sequence"/>
</dbReference>
<keyword evidence="1" id="KW-0472">Membrane</keyword>
<keyword evidence="1" id="KW-0812">Transmembrane</keyword>
<dbReference type="GeneID" id="98309998"/>
<evidence type="ECO:0000259" key="2">
    <source>
        <dbReference type="Pfam" id="PF09648"/>
    </source>
</evidence>
<proteinExistence type="predicted"/>
<dbReference type="STRING" id="1423759.FC92_GL001222"/>
<dbReference type="AlphaFoldDB" id="A0A0R1MDI4"/>
<protein>
    <submittedName>
        <fullName evidence="3">YycH family protein</fullName>
    </submittedName>
</protein>
<evidence type="ECO:0000313" key="3">
    <source>
        <dbReference type="EMBL" id="KRL06022.1"/>
    </source>
</evidence>
<keyword evidence="4" id="KW-1185">Reference proteome</keyword>
<accession>A0A0R1MDI4</accession>
<organism evidence="3 4">
    <name type="scientific">Liquorilactobacillus hordei DSM 19519</name>
    <dbReference type="NCBI Taxonomy" id="1423759"/>
    <lineage>
        <taxon>Bacteria</taxon>
        <taxon>Bacillati</taxon>
        <taxon>Bacillota</taxon>
        <taxon>Bacilli</taxon>
        <taxon>Lactobacillales</taxon>
        <taxon>Lactobacillaceae</taxon>
        <taxon>Liquorilactobacillus</taxon>
    </lineage>
</organism>
<dbReference type="InterPro" id="IPR018604">
    <property type="entry name" value="YycI-like"/>
</dbReference>
<gene>
    <name evidence="3" type="ORF">FC92_GL001222</name>
</gene>
<dbReference type="OrthoDB" id="2135943at2"/>
<evidence type="ECO:0000313" key="4">
    <source>
        <dbReference type="Proteomes" id="UP000051448"/>
    </source>
</evidence>
<reference evidence="3 4" key="1">
    <citation type="journal article" date="2015" name="Genome Announc.">
        <title>Expanding the biotechnology potential of lactobacilli through comparative genomics of 213 strains and associated genera.</title>
        <authorList>
            <person name="Sun Z."/>
            <person name="Harris H.M."/>
            <person name="McCann A."/>
            <person name="Guo C."/>
            <person name="Argimon S."/>
            <person name="Zhang W."/>
            <person name="Yang X."/>
            <person name="Jeffery I.B."/>
            <person name="Cooney J.C."/>
            <person name="Kagawa T.F."/>
            <person name="Liu W."/>
            <person name="Song Y."/>
            <person name="Salvetti E."/>
            <person name="Wrobel A."/>
            <person name="Rasinkangas P."/>
            <person name="Parkhill J."/>
            <person name="Rea M.C."/>
            <person name="O'Sullivan O."/>
            <person name="Ritari J."/>
            <person name="Douillard F.P."/>
            <person name="Paul Ross R."/>
            <person name="Yang R."/>
            <person name="Briner A.E."/>
            <person name="Felis G.E."/>
            <person name="de Vos W.M."/>
            <person name="Barrangou R."/>
            <person name="Klaenhammer T.R."/>
            <person name="Caufield P.W."/>
            <person name="Cui Y."/>
            <person name="Zhang H."/>
            <person name="O'Toole P.W."/>
        </authorList>
    </citation>
    <scope>NUCLEOTIDE SEQUENCE [LARGE SCALE GENOMIC DNA]</scope>
    <source>
        <strain evidence="3 4">DSM 19519</strain>
    </source>
</reference>
<sequence length="269" mass="30437">MNFKRIELIFFIAFIALDIFLFISYSQKDDAVISTTKSTNENSLSSVLKSIKGDQITYGELSNKKGKGYYISSSTKNNLQESISSLQNQTVSYQNHKIVGVFEDSIKIKKSSSPQDTLNTVVSDETKIVDGQSYKYNKNLSTKNTVVYTQIIRGTPVYMPNGQIRFTIRNGYVTGYSQGILDDVEILQQRPIISQERAVIWLYQYNKLMNNSSVEWVNLGYTKLLTVNNNIVYIPTWVIGVKSNSTGNVQYRRINAFSGAIMDESDSIN</sequence>
<dbReference type="RefSeq" id="WP_057870035.1">
    <property type="nucleotide sequence ID" value="NZ_AZDX01000034.1"/>
</dbReference>
<dbReference type="PATRIC" id="fig|1423759.3.peg.1289"/>